<keyword evidence="2" id="KW-1185">Reference proteome</keyword>
<organism evidence="1 2">
    <name type="scientific">Mesorhizobium tamadayense</name>
    <dbReference type="NCBI Taxonomy" id="425306"/>
    <lineage>
        <taxon>Bacteria</taxon>
        <taxon>Pseudomonadati</taxon>
        <taxon>Pseudomonadota</taxon>
        <taxon>Alphaproteobacteria</taxon>
        <taxon>Hyphomicrobiales</taxon>
        <taxon>Phyllobacteriaceae</taxon>
        <taxon>Mesorhizobium</taxon>
    </lineage>
</organism>
<protein>
    <submittedName>
        <fullName evidence="1">Uncharacterized protein</fullName>
    </submittedName>
</protein>
<dbReference type="Proteomes" id="UP000273786">
    <property type="component" value="Unassembled WGS sequence"/>
</dbReference>
<evidence type="ECO:0000313" key="1">
    <source>
        <dbReference type="EMBL" id="RRH98093.1"/>
    </source>
</evidence>
<comment type="caution">
    <text evidence="1">The sequence shown here is derived from an EMBL/GenBank/DDBJ whole genome shotgun (WGS) entry which is preliminary data.</text>
</comment>
<sequence length="433" mass="47430">MATVAFSTGNLDAGAPDLASPAMHLTHHFSTGNLDAGAPDLGSPEMVIIYEPWPFRPDVGASETLESLTDLMQSYTEEQRIALRKAPRQNPRNTVRLDPPQFSQAKDFARRRAGTQICIPIWWQGIRLAGNVSAADTEIAIDTTIGDWRVGGRLIVWQSEDNYALSLITAVEDDHVELLAPIGADFTAPTIVPVRVARPVEGFSISRARKLSVDVTARFQVEDNVKLEGDAGYPQYQSIDVLTEPTARISDISENIIQAGEYQDNGFGIVPLERQRKYVDFGQAIAFLEEGLAAVWRRYVWMHARNGRLKPFWLPSFNSDLKLMAPIGAADTVITVKRAALPAGYLGRHVMIELKSGTRYFRQIVAAARVGGEDQITLNTSLGASVSAAQILWFCYLSKVRLDSDAVTFNFVASGKSAPLVASVSVPVMEVPS</sequence>
<proteinExistence type="predicted"/>
<accession>A0A3P3FHJ2</accession>
<dbReference type="EMBL" id="RQXT01000025">
    <property type="protein sequence ID" value="RRH98093.1"/>
    <property type="molecule type" value="Genomic_DNA"/>
</dbReference>
<dbReference type="OrthoDB" id="6986040at2"/>
<gene>
    <name evidence="1" type="ORF">EH240_20065</name>
</gene>
<dbReference type="AlphaFoldDB" id="A0A3P3FHJ2"/>
<dbReference type="RefSeq" id="WP_125001766.1">
    <property type="nucleotide sequence ID" value="NZ_RQXT01000025.1"/>
</dbReference>
<name>A0A3P3FHJ2_9HYPH</name>
<reference evidence="1 2" key="1">
    <citation type="submission" date="2018-11" db="EMBL/GenBank/DDBJ databases">
        <title>the genome of Mesorhizobium tamadayense DSM 28320.</title>
        <authorList>
            <person name="Gao J."/>
        </authorList>
    </citation>
    <scope>NUCLEOTIDE SEQUENCE [LARGE SCALE GENOMIC DNA]</scope>
    <source>
        <strain evidence="1 2">DSM 28320</strain>
    </source>
</reference>
<evidence type="ECO:0000313" key="2">
    <source>
        <dbReference type="Proteomes" id="UP000273786"/>
    </source>
</evidence>